<sequence length="347" mass="37712">MSVGVPAQGAAPNSVPLKEPLAGLIDRAEPATGAYASVVDGFVIRANWNELQPQQEPGTNHGGALDTTAIDLALAAADAAGMSTRLRVVGGIHAPEWAKTLGGTSPIPWYSGGAVIGTIGRFWTAQYGDAYQNLQDRLAALYDDHPRLLDVVISRCATEFAEPYIRQTGQLNLNRPGLEAAGYTGAADDQCHHDEIDAHDVWERTRSYLAFNPYQRINEVTWTSSVDNQFTRQMIDYCRTSLGARCVLGNNSMYPDRPNNYYTMWAYIAAKGGPISYQTATADLVCGNLDPCPASAWNQTLELALTYRANAVELPRTRIGYTSWSLADVPPHYGLQHYDSLLEAAAG</sequence>
<dbReference type="EMBL" id="POTY01000044">
    <property type="protein sequence ID" value="PZG20281.1"/>
    <property type="molecule type" value="Genomic_DNA"/>
</dbReference>
<reference evidence="1 2" key="1">
    <citation type="submission" date="2018-01" db="EMBL/GenBank/DDBJ databases">
        <title>Draft genome sequence of Jishengella sp. NA12.</title>
        <authorList>
            <person name="Sahin N."/>
            <person name="Ay H."/>
            <person name="Saygin H."/>
        </authorList>
    </citation>
    <scope>NUCLEOTIDE SEQUENCE [LARGE SCALE GENOMIC DNA]</scope>
    <source>
        <strain evidence="1 2">NA12</strain>
    </source>
</reference>
<dbReference type="InterPro" id="IPR017853">
    <property type="entry name" value="GH"/>
</dbReference>
<keyword evidence="2" id="KW-1185">Reference proteome</keyword>
<accession>A0A2W2ECP8</accession>
<dbReference type="AlphaFoldDB" id="A0A2W2ECP8"/>
<dbReference type="Proteomes" id="UP000248924">
    <property type="component" value="Unassembled WGS sequence"/>
</dbReference>
<gene>
    <name evidence="1" type="ORF">C1I95_09885</name>
</gene>
<evidence type="ECO:0000313" key="1">
    <source>
        <dbReference type="EMBL" id="PZG20281.1"/>
    </source>
</evidence>
<name>A0A2W2ECP8_9ACTN</name>
<evidence type="ECO:0000313" key="2">
    <source>
        <dbReference type="Proteomes" id="UP000248924"/>
    </source>
</evidence>
<organism evidence="1 2">
    <name type="scientific">Micromonospora craterilacus</name>
    <dbReference type="NCBI Taxonomy" id="1655439"/>
    <lineage>
        <taxon>Bacteria</taxon>
        <taxon>Bacillati</taxon>
        <taxon>Actinomycetota</taxon>
        <taxon>Actinomycetes</taxon>
        <taxon>Micromonosporales</taxon>
        <taxon>Micromonosporaceae</taxon>
        <taxon>Micromonospora</taxon>
    </lineage>
</organism>
<comment type="caution">
    <text evidence="1">The sequence shown here is derived from an EMBL/GenBank/DDBJ whole genome shotgun (WGS) entry which is preliminary data.</text>
</comment>
<proteinExistence type="predicted"/>
<dbReference type="SUPFAM" id="SSF51445">
    <property type="entry name" value="(Trans)glycosidases"/>
    <property type="match status" value="1"/>
</dbReference>
<protein>
    <submittedName>
        <fullName evidence="1">Uncharacterized protein</fullName>
    </submittedName>
</protein>